<reference evidence="8" key="1">
    <citation type="submission" date="2017-01" db="EMBL/GenBank/DDBJ databases">
        <authorList>
            <person name="Varghese N."/>
            <person name="Submissions S."/>
        </authorList>
    </citation>
    <scope>NUCLEOTIDE SEQUENCE [LARGE SCALE GENOMIC DNA]</scope>
    <source>
        <strain evidence="8">DSM 29591</strain>
    </source>
</reference>
<keyword evidence="8" id="KW-1185">Reference proteome</keyword>
<evidence type="ECO:0000313" key="8">
    <source>
        <dbReference type="Proteomes" id="UP000186997"/>
    </source>
</evidence>
<dbReference type="GO" id="GO:0006829">
    <property type="term" value="P:zinc ion transport"/>
    <property type="evidence" value="ECO:0007669"/>
    <property type="project" value="UniProtKB-KW"/>
</dbReference>
<keyword evidence="3" id="KW-0813">Transport</keyword>
<evidence type="ECO:0000256" key="3">
    <source>
        <dbReference type="ARBA" id="ARBA00022448"/>
    </source>
</evidence>
<evidence type="ECO:0000313" key="7">
    <source>
        <dbReference type="EMBL" id="SIT74466.1"/>
    </source>
</evidence>
<dbReference type="PANTHER" id="PTHR42953">
    <property type="entry name" value="HIGH-AFFINITY ZINC UPTAKE SYSTEM PROTEIN ZNUA-RELATED"/>
    <property type="match status" value="1"/>
</dbReference>
<dbReference type="Proteomes" id="UP000186997">
    <property type="component" value="Unassembled WGS sequence"/>
</dbReference>
<feature type="signal peptide" evidence="6">
    <location>
        <begin position="1"/>
        <end position="22"/>
    </location>
</feature>
<gene>
    <name evidence="7" type="ORF">SAMN05421665_0054</name>
</gene>
<dbReference type="STRING" id="287098.SAMN05421665_0054"/>
<dbReference type="EMBL" id="FTPR01000001">
    <property type="protein sequence ID" value="SIT74466.1"/>
    <property type="molecule type" value="Genomic_DNA"/>
</dbReference>
<dbReference type="GO" id="GO:0046872">
    <property type="term" value="F:metal ion binding"/>
    <property type="evidence" value="ECO:0007669"/>
    <property type="project" value="InterPro"/>
</dbReference>
<keyword evidence="5" id="KW-0862">Zinc</keyword>
<keyword evidence="5" id="KW-0406">Ion transport</keyword>
<dbReference type="SUPFAM" id="SSF53807">
    <property type="entry name" value="Helical backbone' metal receptor"/>
    <property type="match status" value="1"/>
</dbReference>
<evidence type="ECO:0000256" key="2">
    <source>
        <dbReference type="ARBA" id="ARBA00015915"/>
    </source>
</evidence>
<organism evidence="7 8">
    <name type="scientific">Yoonia rosea</name>
    <dbReference type="NCBI Taxonomy" id="287098"/>
    <lineage>
        <taxon>Bacteria</taxon>
        <taxon>Pseudomonadati</taxon>
        <taxon>Pseudomonadota</taxon>
        <taxon>Alphaproteobacteria</taxon>
        <taxon>Rhodobacterales</taxon>
        <taxon>Paracoccaceae</taxon>
        <taxon>Yoonia</taxon>
    </lineage>
</organism>
<evidence type="ECO:0000256" key="4">
    <source>
        <dbReference type="ARBA" id="ARBA00022729"/>
    </source>
</evidence>
<dbReference type="Gene3D" id="3.40.50.1980">
    <property type="entry name" value="Nitrogenase molybdenum iron protein domain"/>
    <property type="match status" value="2"/>
</dbReference>
<feature type="chain" id="PRO_5012119425" description="High-affinity zinc uptake system protein ZnuA" evidence="6">
    <location>
        <begin position="23"/>
        <end position="296"/>
    </location>
</feature>
<dbReference type="Pfam" id="PF01297">
    <property type="entry name" value="ZnuA"/>
    <property type="match status" value="1"/>
</dbReference>
<evidence type="ECO:0000256" key="6">
    <source>
        <dbReference type="SAM" id="SignalP"/>
    </source>
</evidence>
<dbReference type="InterPro" id="IPR050492">
    <property type="entry name" value="Bact_metal-bind_prot9"/>
</dbReference>
<dbReference type="RefSeq" id="WP_076659706.1">
    <property type="nucleotide sequence ID" value="NZ_FTPR01000001.1"/>
</dbReference>
<evidence type="ECO:0000256" key="1">
    <source>
        <dbReference type="ARBA" id="ARBA00011028"/>
    </source>
</evidence>
<comment type="similarity">
    <text evidence="1">Belongs to the bacterial solute-binding protein 9 family.</text>
</comment>
<keyword evidence="4 6" id="KW-0732">Signal</keyword>
<dbReference type="PANTHER" id="PTHR42953:SF3">
    <property type="entry name" value="HIGH-AFFINITY ZINC UPTAKE SYSTEM PROTEIN ZNUA"/>
    <property type="match status" value="1"/>
</dbReference>
<dbReference type="InterPro" id="IPR006127">
    <property type="entry name" value="ZnuA-like"/>
</dbReference>
<evidence type="ECO:0000256" key="5">
    <source>
        <dbReference type="ARBA" id="ARBA00022906"/>
    </source>
</evidence>
<dbReference type="AlphaFoldDB" id="A0A1R3W911"/>
<accession>A0A1R3W911</accession>
<protein>
    <recommendedName>
        <fullName evidence="2">High-affinity zinc uptake system protein ZnuA</fullName>
    </recommendedName>
</protein>
<name>A0A1R3W911_9RHOB</name>
<sequence>MPLLRPFLAVMMTLLAANPVAAQDRARIVAVNYPLQYFAERLVEDAAEVIFPVPAEVDPSFWRPSIADISTIQSADLILLNGAGFATWVDRVSLPRAKVVNTTTAIEDQFIRTESITHSHGDGDEHSHEGLASYTWLDPMLAIAQAEAVAAAITARGIAPDDAVATRLDALRADLEELDRQATGAFDGMQSIAMIATHPRYQYLARRYDLSLSSLEWEAGAMPTDEERAELVALVAQTGAKVLIWEAAPPPEAFAIAADLGLANIVFPTLAHGVEEGDYMQAVAEALTAVSDTKPQ</sequence>
<proteinExistence type="inferred from homology"/>
<keyword evidence="5" id="KW-0864">Zinc transport</keyword>